<keyword evidence="3" id="KW-1185">Reference proteome</keyword>
<gene>
    <name evidence="2" type="ORF">MED92_12486</name>
</gene>
<dbReference type="OrthoDB" id="6118801at2"/>
<keyword evidence="2" id="KW-0436">Ligase</keyword>
<protein>
    <submittedName>
        <fullName evidence="2">Succinyl-CoA synthetase alpha subunit</fullName>
        <ecNumber evidence="2">6.2.1.5</ecNumber>
    </submittedName>
</protein>
<dbReference type="GO" id="GO:0004775">
    <property type="term" value="F:succinate-CoA ligase (ADP-forming) activity"/>
    <property type="evidence" value="ECO:0007669"/>
    <property type="project" value="UniProtKB-EC"/>
</dbReference>
<organism evidence="2 3">
    <name type="scientific">Neptuniibacter caesariensis</name>
    <dbReference type="NCBI Taxonomy" id="207954"/>
    <lineage>
        <taxon>Bacteria</taxon>
        <taxon>Pseudomonadati</taxon>
        <taxon>Pseudomonadota</taxon>
        <taxon>Gammaproteobacteria</taxon>
        <taxon>Oceanospirillales</taxon>
        <taxon>Oceanospirillaceae</taxon>
        <taxon>Neptuniibacter</taxon>
    </lineage>
</organism>
<feature type="coiled-coil region" evidence="1">
    <location>
        <begin position="51"/>
        <end position="78"/>
    </location>
</feature>
<dbReference type="EC" id="6.2.1.5" evidence="2"/>
<dbReference type="Proteomes" id="UP000002171">
    <property type="component" value="Unassembled WGS sequence"/>
</dbReference>
<dbReference type="RefSeq" id="WP_007020163.1">
    <property type="nucleotide sequence ID" value="NZ_CH724125.1"/>
</dbReference>
<evidence type="ECO:0000256" key="1">
    <source>
        <dbReference type="SAM" id="Coils"/>
    </source>
</evidence>
<proteinExistence type="predicted"/>
<accession>A0A7U8C1D5</accession>
<evidence type="ECO:0000313" key="3">
    <source>
        <dbReference type="Proteomes" id="UP000002171"/>
    </source>
</evidence>
<reference evidence="2 3" key="1">
    <citation type="submission" date="2006-02" db="EMBL/GenBank/DDBJ databases">
        <authorList>
            <person name="Pinhassi J."/>
            <person name="Pedros-Alio C."/>
            <person name="Ferriera S."/>
            <person name="Johnson J."/>
            <person name="Kravitz S."/>
            <person name="Halpern A."/>
            <person name="Remington K."/>
            <person name="Beeson K."/>
            <person name="Tran B."/>
            <person name="Rogers Y.-H."/>
            <person name="Friedman R."/>
            <person name="Venter J.C."/>
        </authorList>
    </citation>
    <scope>NUCLEOTIDE SEQUENCE [LARGE SCALE GENOMIC DNA]</scope>
    <source>
        <strain evidence="2 3">MED92</strain>
    </source>
</reference>
<name>A0A7U8C1D5_NEPCE</name>
<evidence type="ECO:0000313" key="2">
    <source>
        <dbReference type="EMBL" id="EAR59748.1"/>
    </source>
</evidence>
<dbReference type="EMBL" id="AAOW01000034">
    <property type="protein sequence ID" value="EAR59748.1"/>
    <property type="molecule type" value="Genomic_DNA"/>
</dbReference>
<keyword evidence="1" id="KW-0175">Coiled coil</keyword>
<comment type="caution">
    <text evidence="2">The sequence shown here is derived from an EMBL/GenBank/DDBJ whole genome shotgun (WGS) entry which is preliminary data.</text>
</comment>
<sequence>MKKLIIIGVVAVVGLGVVGGAGFLGYKMHSELARYKALGSYASMQKFSRENFDLNKQNKAVMAQMDEIQRELIIYRKNFFLEAEKRSARKIATSVAAFQQLSGPYVLTAAATQEQLELCQDTQALMQLEIKLFQTNDPEAMARQEKVCGTYIAQKLIPLFKYQMLRNRVNLSGSMGHLKADAERKFDNARQLLKKWEIPVERELESYTRFDR</sequence>
<dbReference type="AlphaFoldDB" id="A0A7U8C1D5"/>